<evidence type="ECO:0000313" key="1">
    <source>
        <dbReference type="EMBL" id="CAK8054781.1"/>
    </source>
</evidence>
<sequence length="69" mass="7567">MSKKSQSYQVKLNPQEDLVEVLINDELIGTIQEEAGLYSGLIGDQSVINSAKSVDEALQAILASFNLYH</sequence>
<dbReference type="Pfam" id="PF11184">
    <property type="entry name" value="DUF2969"/>
    <property type="match status" value="1"/>
</dbReference>
<gene>
    <name evidence="1" type="ORF">R54876_GBNLAHCA_01362</name>
</gene>
<name>A0ABM9N6D3_9LACO</name>
<reference evidence="1 2" key="1">
    <citation type="submission" date="2024-01" db="EMBL/GenBank/DDBJ databases">
        <authorList>
            <person name="Botero Cardona J."/>
        </authorList>
    </citation>
    <scope>NUCLEOTIDE SEQUENCE [LARGE SCALE GENOMIC DNA]</scope>
    <source>
        <strain evidence="1 2">LMG 33000</strain>
    </source>
</reference>
<comment type="caution">
    <text evidence="1">The sequence shown here is derived from an EMBL/GenBank/DDBJ whole genome shotgun (WGS) entry which is preliminary data.</text>
</comment>
<dbReference type="EMBL" id="CAWVOH010000003">
    <property type="protein sequence ID" value="CAK8054781.1"/>
    <property type="molecule type" value="Genomic_DNA"/>
</dbReference>
<organism evidence="1 2">
    <name type="scientific">Eupransor demetentiae</name>
    <dbReference type="NCBI Taxonomy" id="3109584"/>
    <lineage>
        <taxon>Bacteria</taxon>
        <taxon>Bacillati</taxon>
        <taxon>Bacillota</taxon>
        <taxon>Bacilli</taxon>
        <taxon>Lactobacillales</taxon>
        <taxon>Lactobacillaceae</taxon>
        <taxon>Eupransor</taxon>
    </lineage>
</organism>
<dbReference type="InterPro" id="IPR021351">
    <property type="entry name" value="DUF2969"/>
</dbReference>
<accession>A0ABM9N6D3</accession>
<proteinExistence type="predicted"/>
<protein>
    <recommendedName>
        <fullName evidence="3">DUF2969 domain-containing protein</fullName>
    </recommendedName>
</protein>
<dbReference type="Proteomes" id="UP001314241">
    <property type="component" value="Unassembled WGS sequence"/>
</dbReference>
<dbReference type="RefSeq" id="WP_349642328.1">
    <property type="nucleotide sequence ID" value="NZ_CAWVOH010000003.1"/>
</dbReference>
<keyword evidence="2" id="KW-1185">Reference proteome</keyword>
<evidence type="ECO:0008006" key="3">
    <source>
        <dbReference type="Google" id="ProtNLM"/>
    </source>
</evidence>
<evidence type="ECO:0000313" key="2">
    <source>
        <dbReference type="Proteomes" id="UP001314241"/>
    </source>
</evidence>